<evidence type="ECO:0000313" key="3">
    <source>
        <dbReference type="Proteomes" id="UP000596248"/>
    </source>
</evidence>
<accession>A0ABX7FNS3</accession>
<dbReference type="Proteomes" id="UP000596248">
    <property type="component" value="Chromosome"/>
</dbReference>
<reference evidence="2 3" key="1">
    <citation type="submission" date="2021-01" db="EMBL/GenBank/DDBJ databases">
        <title>Identification of strong promoters based on the transcriptome of Brevibacillus choshinensis.</title>
        <authorList>
            <person name="Yao D."/>
            <person name="Zhang K."/>
            <person name="Wu J."/>
        </authorList>
    </citation>
    <scope>NUCLEOTIDE SEQUENCE [LARGE SCALE GENOMIC DNA]</scope>
    <source>
        <strain evidence="2 3">HPD31-SP3</strain>
    </source>
</reference>
<feature type="compositionally biased region" description="Basic and acidic residues" evidence="1">
    <location>
        <begin position="45"/>
        <end position="61"/>
    </location>
</feature>
<feature type="compositionally biased region" description="Basic and acidic residues" evidence="1">
    <location>
        <begin position="84"/>
        <end position="99"/>
    </location>
</feature>
<keyword evidence="3" id="KW-1185">Reference proteome</keyword>
<evidence type="ECO:0000313" key="2">
    <source>
        <dbReference type="EMBL" id="QRG66952.1"/>
    </source>
</evidence>
<proteinExistence type="predicted"/>
<gene>
    <name evidence="2" type="ORF">JNE38_26335</name>
</gene>
<feature type="region of interest" description="Disordered" evidence="1">
    <location>
        <begin position="38"/>
        <end position="124"/>
    </location>
</feature>
<protein>
    <submittedName>
        <fullName evidence="2">Uncharacterized protein</fullName>
    </submittedName>
</protein>
<feature type="compositionally biased region" description="Basic and acidic residues" evidence="1">
    <location>
        <begin position="110"/>
        <end position="124"/>
    </location>
</feature>
<name>A0ABX7FNS3_BRECH</name>
<evidence type="ECO:0000256" key="1">
    <source>
        <dbReference type="SAM" id="MobiDB-lite"/>
    </source>
</evidence>
<dbReference type="RefSeq" id="WP_203354016.1">
    <property type="nucleotide sequence ID" value="NZ_CP069127.1"/>
</dbReference>
<feature type="compositionally biased region" description="Acidic residues" evidence="1">
    <location>
        <begin position="74"/>
        <end position="83"/>
    </location>
</feature>
<sequence>MSVQININGENAAEAVKELSSLAAHFILVPVTTPAITATPAEAQQEEKPKRQRAAKQEDSAAKQAAAPAPTPAEEPEEAQQDSENEKEPQASEPPKEEPTPPASDIPDIVELRARAQEIGKTEAGKKAIKALLDKFGSKSLSDLPEEKRADFMDELALL</sequence>
<dbReference type="EMBL" id="CP069127">
    <property type="protein sequence ID" value="QRG66952.1"/>
    <property type="molecule type" value="Genomic_DNA"/>
</dbReference>
<organism evidence="2 3">
    <name type="scientific">Brevibacillus choshinensis</name>
    <dbReference type="NCBI Taxonomy" id="54911"/>
    <lineage>
        <taxon>Bacteria</taxon>
        <taxon>Bacillati</taxon>
        <taxon>Bacillota</taxon>
        <taxon>Bacilli</taxon>
        <taxon>Bacillales</taxon>
        <taxon>Paenibacillaceae</taxon>
        <taxon>Brevibacillus</taxon>
    </lineage>
</organism>